<name>A0AAW4L6Q2_9BACT</name>
<dbReference type="GO" id="GO:0006633">
    <property type="term" value="P:fatty acid biosynthetic process"/>
    <property type="evidence" value="ECO:0007669"/>
    <property type="project" value="TreeGrafter"/>
</dbReference>
<dbReference type="InterPro" id="IPR002347">
    <property type="entry name" value="SDR_fam"/>
</dbReference>
<evidence type="ECO:0000256" key="2">
    <source>
        <dbReference type="ARBA" id="ARBA00023002"/>
    </source>
</evidence>
<evidence type="ECO:0000313" key="3">
    <source>
        <dbReference type="EMBL" id="MBT0663921.1"/>
    </source>
</evidence>
<gene>
    <name evidence="3" type="ORF">KI809_06355</name>
</gene>
<dbReference type="Pfam" id="PF13561">
    <property type="entry name" value="adh_short_C2"/>
    <property type="match status" value="1"/>
</dbReference>
<dbReference type="PRINTS" id="PR00081">
    <property type="entry name" value="GDHRDH"/>
</dbReference>
<keyword evidence="4" id="KW-1185">Reference proteome</keyword>
<evidence type="ECO:0000313" key="4">
    <source>
        <dbReference type="Proteomes" id="UP000811899"/>
    </source>
</evidence>
<dbReference type="EMBL" id="JAHCVJ010000002">
    <property type="protein sequence ID" value="MBT0663921.1"/>
    <property type="molecule type" value="Genomic_DNA"/>
</dbReference>
<proteinExistence type="inferred from homology"/>
<reference evidence="3 4" key="1">
    <citation type="submission" date="2021-05" db="EMBL/GenBank/DDBJ databases">
        <title>The draft genome of Geobacter pelophilus DSM 12255.</title>
        <authorList>
            <person name="Xu Z."/>
            <person name="Masuda Y."/>
            <person name="Itoh H."/>
            <person name="Senoo K."/>
        </authorList>
    </citation>
    <scope>NUCLEOTIDE SEQUENCE [LARGE SCALE GENOMIC DNA]</scope>
    <source>
        <strain evidence="3 4">DSM 12255</strain>
    </source>
</reference>
<comment type="caution">
    <text evidence="3">The sequence shown here is derived from an EMBL/GenBank/DDBJ whole genome shotgun (WGS) entry which is preliminary data.</text>
</comment>
<dbReference type="PROSITE" id="PS00061">
    <property type="entry name" value="ADH_SHORT"/>
    <property type="match status" value="1"/>
</dbReference>
<dbReference type="PANTHER" id="PTHR42760:SF133">
    <property type="entry name" value="3-OXOACYL-[ACYL-CARRIER-PROTEIN] REDUCTASE"/>
    <property type="match status" value="1"/>
</dbReference>
<dbReference type="CDD" id="cd05233">
    <property type="entry name" value="SDR_c"/>
    <property type="match status" value="1"/>
</dbReference>
<protein>
    <submittedName>
        <fullName evidence="3">SDR family oxidoreductase</fullName>
    </submittedName>
</protein>
<dbReference type="PANTHER" id="PTHR42760">
    <property type="entry name" value="SHORT-CHAIN DEHYDROGENASES/REDUCTASES FAMILY MEMBER"/>
    <property type="match status" value="1"/>
</dbReference>
<organism evidence="3 4">
    <name type="scientific">Geoanaerobacter pelophilus</name>
    <dbReference type="NCBI Taxonomy" id="60036"/>
    <lineage>
        <taxon>Bacteria</taxon>
        <taxon>Pseudomonadati</taxon>
        <taxon>Thermodesulfobacteriota</taxon>
        <taxon>Desulfuromonadia</taxon>
        <taxon>Geobacterales</taxon>
        <taxon>Geobacteraceae</taxon>
        <taxon>Geoanaerobacter</taxon>
    </lineage>
</organism>
<evidence type="ECO:0000256" key="1">
    <source>
        <dbReference type="ARBA" id="ARBA00006484"/>
    </source>
</evidence>
<dbReference type="AlphaFoldDB" id="A0AAW4L6Q2"/>
<dbReference type="GO" id="GO:0016616">
    <property type="term" value="F:oxidoreductase activity, acting on the CH-OH group of donors, NAD or NADP as acceptor"/>
    <property type="evidence" value="ECO:0007669"/>
    <property type="project" value="TreeGrafter"/>
</dbReference>
<dbReference type="PRINTS" id="PR00080">
    <property type="entry name" value="SDRFAMILY"/>
</dbReference>
<dbReference type="InterPro" id="IPR020904">
    <property type="entry name" value="Sc_DH/Rdtase_CS"/>
</dbReference>
<dbReference type="GO" id="GO:0048038">
    <property type="term" value="F:quinone binding"/>
    <property type="evidence" value="ECO:0007669"/>
    <property type="project" value="TreeGrafter"/>
</dbReference>
<keyword evidence="2" id="KW-0560">Oxidoreductase</keyword>
<dbReference type="InterPro" id="IPR036291">
    <property type="entry name" value="NAD(P)-bd_dom_sf"/>
</dbReference>
<comment type="similarity">
    <text evidence="1">Belongs to the short-chain dehydrogenases/reductases (SDR) family.</text>
</comment>
<dbReference type="Proteomes" id="UP000811899">
    <property type="component" value="Unassembled WGS sequence"/>
</dbReference>
<sequence>MIDLNGKVAVVTGAGSGIGAAVAGYLHRLHAQVNLLAMSEQNVAAVARQLDPDGVTASYHLCDVRDEQSLISTREAILQRMGRIDILVTCAAAPAAAGKSEDLSFADWRMVLDTDLDGAFLSCKTFAAPMLRNNYGRIVNMTSFHNVATYPNRLAYNAAKSGVEGITRALAVEWGRFGITVNAVAPGPIRTPRTSWFLEQSPDVETGMTGRTPTARIGETDDVASLIAYLVSSEARHINGQQIVVDGGWTKSAWWGSHCQG</sequence>
<dbReference type="Gene3D" id="3.40.50.720">
    <property type="entry name" value="NAD(P)-binding Rossmann-like Domain"/>
    <property type="match status" value="1"/>
</dbReference>
<accession>A0AAW4L6Q2</accession>
<dbReference type="SUPFAM" id="SSF51735">
    <property type="entry name" value="NAD(P)-binding Rossmann-fold domains"/>
    <property type="match status" value="1"/>
</dbReference>
<dbReference type="FunFam" id="3.40.50.720:FF:000084">
    <property type="entry name" value="Short-chain dehydrogenase reductase"/>
    <property type="match status" value="1"/>
</dbReference>
<dbReference type="RefSeq" id="WP_214170697.1">
    <property type="nucleotide sequence ID" value="NZ_JAHCVJ010000002.1"/>
</dbReference>